<name>A0A0C3PUA6_PISTI</name>
<organism evidence="1 3">
    <name type="scientific">Pisolithus tinctorius Marx 270</name>
    <dbReference type="NCBI Taxonomy" id="870435"/>
    <lineage>
        <taxon>Eukaryota</taxon>
        <taxon>Fungi</taxon>
        <taxon>Dikarya</taxon>
        <taxon>Basidiomycota</taxon>
        <taxon>Agaricomycotina</taxon>
        <taxon>Agaricomycetes</taxon>
        <taxon>Agaricomycetidae</taxon>
        <taxon>Boletales</taxon>
        <taxon>Sclerodermatineae</taxon>
        <taxon>Pisolithaceae</taxon>
        <taxon>Pisolithus</taxon>
    </lineage>
</organism>
<reference evidence="1" key="3">
    <citation type="submission" date="2015-02" db="EMBL/GenBank/DDBJ databases">
        <title>Evolutionary Origins and Diversification of the Mycorrhizal Mutualists.</title>
        <authorList>
            <consortium name="DOE Joint Genome Institute"/>
            <consortium name="Mycorrhizal Genomics Consortium"/>
            <person name="Kohler A."/>
            <person name="Kuo A."/>
            <person name="Nagy L.G."/>
            <person name="Floudas D."/>
            <person name="Copeland A."/>
            <person name="Barry K.W."/>
            <person name="Cichocki N."/>
            <person name="Veneault-Fourrey C."/>
            <person name="LaButti K."/>
            <person name="Lindquist E.A."/>
            <person name="Lipzen A."/>
            <person name="Lundell T."/>
            <person name="Morin E."/>
            <person name="Murat C."/>
            <person name="Riley R."/>
            <person name="Ohm R."/>
            <person name="Sun H."/>
            <person name="Tunlid A."/>
            <person name="Henrissat B."/>
            <person name="Grigoriev I.V."/>
            <person name="Hibbett D.S."/>
            <person name="Martin F."/>
        </authorList>
    </citation>
    <scope>NUCLEOTIDE SEQUENCE</scope>
    <source>
        <strain evidence="1 3">Marx 270</strain>
    </source>
</reference>
<dbReference type="HOGENOM" id="CLU_1865950_0_0_1"/>
<dbReference type="Proteomes" id="UP000054217">
    <property type="component" value="Unassembled WGS sequence"/>
</dbReference>
<reference evidence="3" key="2">
    <citation type="submission" date="2015-01" db="EMBL/GenBank/DDBJ databases">
        <title>Evolutionary Origins and Diversification of the Mycorrhizal Mutualists.</title>
        <authorList>
            <consortium name="DOE Joint Genome Institute"/>
            <consortium name="Mycorrhizal Genomics Consortium"/>
            <person name="Kohler A."/>
            <person name="Kuo A."/>
            <person name="Nagy L.G."/>
            <person name="Floudas D."/>
            <person name="Copeland A."/>
            <person name="Barry K.W."/>
            <person name="Cichocki N."/>
            <person name="Veneault-Fourrey C."/>
            <person name="LaButti K."/>
            <person name="Lindquist E.A."/>
            <person name="Lipzen A."/>
            <person name="Lundell T."/>
            <person name="Morin E."/>
            <person name="Murat C."/>
            <person name="Riley R."/>
            <person name="Ohm R."/>
            <person name="Sun H."/>
            <person name="Tunlid A."/>
            <person name="Henrissat B."/>
            <person name="Grigoriev I.V."/>
            <person name="Hibbett D.S."/>
            <person name="Martin F."/>
        </authorList>
    </citation>
    <scope>NUCLEOTIDE SEQUENCE [LARGE SCALE GENOMIC DNA]</scope>
    <source>
        <strain evidence="2 3">Marx 270</strain>
    </source>
</reference>
<dbReference type="EMBL" id="KN831947">
    <property type="protein sequence ID" value="KIO12354.1"/>
    <property type="molecule type" value="Genomic_DNA"/>
</dbReference>
<gene>
    <name evidence="1" type="ORF">M404DRAFT_124408</name>
    <name evidence="2" type="ORF">M404DRAFT_674083</name>
</gene>
<evidence type="ECO:0000313" key="3">
    <source>
        <dbReference type="Proteomes" id="UP000054217"/>
    </source>
</evidence>
<accession>A0A0C3PUA6</accession>
<evidence type="ECO:0000313" key="1">
    <source>
        <dbReference type="EMBL" id="KIO12354.1"/>
    </source>
</evidence>
<reference evidence="1 3" key="1">
    <citation type="submission" date="2014-04" db="EMBL/GenBank/DDBJ databases">
        <authorList>
            <consortium name="DOE Joint Genome Institute"/>
            <person name="Kuo A."/>
            <person name="Kohler A."/>
            <person name="Costa M.D."/>
            <person name="Nagy L.G."/>
            <person name="Floudas D."/>
            <person name="Copeland A."/>
            <person name="Barry K.W."/>
            <person name="Cichocki N."/>
            <person name="Veneault-Fourrey C."/>
            <person name="LaButti K."/>
            <person name="Lindquist E.A."/>
            <person name="Lipzen A."/>
            <person name="Lundell T."/>
            <person name="Morin E."/>
            <person name="Murat C."/>
            <person name="Sun H."/>
            <person name="Tunlid A."/>
            <person name="Henrissat B."/>
            <person name="Grigoriev I.V."/>
            <person name="Hibbett D.S."/>
            <person name="Martin F."/>
            <person name="Nordberg H.P."/>
            <person name="Cantor M.N."/>
            <person name="Hua S.X."/>
        </authorList>
    </citation>
    <scope>NUCLEOTIDE SEQUENCE [LARGE SCALE GENOMIC DNA]</scope>
    <source>
        <strain evidence="1 3">Marx 270</strain>
    </source>
</reference>
<sequence>MIVVIFLLPAHVLRKRLYRAFLVRRLCQRKLTKYTFGTRTSGVVFALLLLQTEKAEKVMNELLPTPNTKAWRRWKTIILDRIRWRGDFDFDTSEWDDGTWSKTEKAMLVGLFQDARDAYQVFESYLAESVSERSTLL</sequence>
<dbReference type="OrthoDB" id="2675796at2759"/>
<keyword evidence="3" id="KW-1185">Reference proteome</keyword>
<proteinExistence type="predicted"/>
<dbReference type="AlphaFoldDB" id="A0A0C3PUA6"/>
<evidence type="ECO:0000313" key="2">
    <source>
        <dbReference type="EMBL" id="KIO12361.1"/>
    </source>
</evidence>
<dbReference type="EMBL" id="KN831947">
    <property type="protein sequence ID" value="KIO12361.1"/>
    <property type="molecule type" value="Genomic_DNA"/>
</dbReference>
<protein>
    <submittedName>
        <fullName evidence="1">Uncharacterized protein</fullName>
    </submittedName>
</protein>
<dbReference type="STRING" id="870435.A0A0C3PUA6"/>